<comment type="similarity">
    <text evidence="1">Belongs to the class-II aminoacyl-tRNA synthetase family. Type 1 subfamily.</text>
</comment>
<dbReference type="PROSITE" id="PS50862">
    <property type="entry name" value="AA_TRNA_LIGASE_II"/>
    <property type="match status" value="1"/>
</dbReference>
<dbReference type="CDD" id="cd04317">
    <property type="entry name" value="EcAspRS_like_N"/>
    <property type="match status" value="1"/>
</dbReference>
<name>A0A388KKW8_CHABU</name>
<dbReference type="InterPro" id="IPR004365">
    <property type="entry name" value="NA-bd_OB_tRNA"/>
</dbReference>
<protein>
    <recommendedName>
        <fullName evidence="8">Aminoacyl-transfer RNA synthetases class-II family profile domain-containing protein</fullName>
    </recommendedName>
</protein>
<dbReference type="PANTHER" id="PTHR22594:SF5">
    <property type="entry name" value="ASPARTATE--TRNA LIGASE, MITOCHONDRIAL"/>
    <property type="match status" value="1"/>
</dbReference>
<evidence type="ECO:0000313" key="9">
    <source>
        <dbReference type="EMBL" id="GBG70677.1"/>
    </source>
</evidence>
<dbReference type="Gene3D" id="3.30.1360.30">
    <property type="entry name" value="GAD-like domain"/>
    <property type="match status" value="1"/>
</dbReference>
<keyword evidence="3" id="KW-0547">Nucleotide-binding</keyword>
<dbReference type="HAMAP" id="MF_00044">
    <property type="entry name" value="Asp_tRNA_synth_type1"/>
    <property type="match status" value="1"/>
</dbReference>
<dbReference type="Pfam" id="PF01336">
    <property type="entry name" value="tRNA_anti-codon"/>
    <property type="match status" value="1"/>
</dbReference>
<dbReference type="PANTHER" id="PTHR22594">
    <property type="entry name" value="ASPARTYL/LYSYL-TRNA SYNTHETASE"/>
    <property type="match status" value="1"/>
</dbReference>
<dbReference type="SUPFAM" id="SSF55681">
    <property type="entry name" value="Class II aaRS and biotin synthetases"/>
    <property type="match status" value="1"/>
</dbReference>
<dbReference type="SUPFAM" id="SSF50249">
    <property type="entry name" value="Nucleic acid-binding proteins"/>
    <property type="match status" value="1"/>
</dbReference>
<dbReference type="OMA" id="DWPLLEW"/>
<evidence type="ECO:0000256" key="7">
    <source>
        <dbReference type="SAM" id="MobiDB-lite"/>
    </source>
</evidence>
<dbReference type="InterPro" id="IPR004115">
    <property type="entry name" value="GAD-like_sf"/>
</dbReference>
<dbReference type="GO" id="GO:0005524">
    <property type="term" value="F:ATP binding"/>
    <property type="evidence" value="ECO:0007669"/>
    <property type="project" value="UniProtKB-KW"/>
</dbReference>
<evidence type="ECO:0000256" key="1">
    <source>
        <dbReference type="ARBA" id="ARBA00006303"/>
    </source>
</evidence>
<dbReference type="STRING" id="69332.A0A388KKW8"/>
<dbReference type="InterPro" id="IPR029351">
    <property type="entry name" value="GAD_dom"/>
</dbReference>
<feature type="domain" description="Aminoacyl-transfer RNA synthetases class-II family profile" evidence="8">
    <location>
        <begin position="306"/>
        <end position="722"/>
    </location>
</feature>
<dbReference type="GO" id="GO:0009507">
    <property type="term" value="C:chloroplast"/>
    <property type="evidence" value="ECO:0007669"/>
    <property type="project" value="EnsemblPlants"/>
</dbReference>
<dbReference type="NCBIfam" id="NF001750">
    <property type="entry name" value="PRK00476.1"/>
    <property type="match status" value="1"/>
</dbReference>
<dbReference type="InterPro" id="IPR004364">
    <property type="entry name" value="Aa-tRNA-synt_II"/>
</dbReference>
<dbReference type="Gene3D" id="2.40.50.140">
    <property type="entry name" value="Nucleic acid-binding proteins"/>
    <property type="match status" value="1"/>
</dbReference>
<dbReference type="InterPro" id="IPR004524">
    <property type="entry name" value="Asp-tRNA-ligase_1"/>
</dbReference>
<dbReference type="InterPro" id="IPR045864">
    <property type="entry name" value="aa-tRNA-synth_II/BPL/LPL"/>
</dbReference>
<dbReference type="InterPro" id="IPR006195">
    <property type="entry name" value="aa-tRNA-synth_II"/>
</dbReference>
<evidence type="ECO:0000256" key="4">
    <source>
        <dbReference type="ARBA" id="ARBA00022840"/>
    </source>
</evidence>
<dbReference type="InterPro" id="IPR002312">
    <property type="entry name" value="Asp/Asn-tRNA-synth_IIb"/>
</dbReference>
<keyword evidence="5" id="KW-0648">Protein biosynthesis</keyword>
<comment type="caution">
    <text evidence="9">The sequence shown here is derived from an EMBL/GenBank/DDBJ whole genome shotgun (WGS) entry which is preliminary data.</text>
</comment>
<feature type="compositionally biased region" description="Acidic residues" evidence="7">
    <location>
        <begin position="124"/>
        <end position="141"/>
    </location>
</feature>
<reference evidence="9 10" key="1">
    <citation type="journal article" date="2018" name="Cell">
        <title>The Chara Genome: Secondary Complexity and Implications for Plant Terrestrialization.</title>
        <authorList>
            <person name="Nishiyama T."/>
            <person name="Sakayama H."/>
            <person name="Vries J.D."/>
            <person name="Buschmann H."/>
            <person name="Saint-Marcoux D."/>
            <person name="Ullrich K.K."/>
            <person name="Haas F.B."/>
            <person name="Vanderstraeten L."/>
            <person name="Becker D."/>
            <person name="Lang D."/>
            <person name="Vosolsobe S."/>
            <person name="Rombauts S."/>
            <person name="Wilhelmsson P.K.I."/>
            <person name="Janitza P."/>
            <person name="Kern R."/>
            <person name="Heyl A."/>
            <person name="Rumpler F."/>
            <person name="Villalobos L.I.A.C."/>
            <person name="Clay J.M."/>
            <person name="Skokan R."/>
            <person name="Toyoda A."/>
            <person name="Suzuki Y."/>
            <person name="Kagoshima H."/>
            <person name="Schijlen E."/>
            <person name="Tajeshwar N."/>
            <person name="Catarino B."/>
            <person name="Hetherington A.J."/>
            <person name="Saltykova A."/>
            <person name="Bonnot C."/>
            <person name="Breuninger H."/>
            <person name="Symeonidi A."/>
            <person name="Radhakrishnan G.V."/>
            <person name="Van Nieuwerburgh F."/>
            <person name="Deforce D."/>
            <person name="Chang C."/>
            <person name="Karol K.G."/>
            <person name="Hedrich R."/>
            <person name="Ulvskov P."/>
            <person name="Glockner G."/>
            <person name="Delwiche C.F."/>
            <person name="Petrasek J."/>
            <person name="Van de Peer Y."/>
            <person name="Friml J."/>
            <person name="Beilby M."/>
            <person name="Dolan L."/>
            <person name="Kohara Y."/>
            <person name="Sugano S."/>
            <person name="Fujiyama A."/>
            <person name="Delaux P.-M."/>
            <person name="Quint M."/>
            <person name="TheiBen G."/>
            <person name="Hagemann M."/>
            <person name="Harholt J."/>
            <person name="Dunand C."/>
            <person name="Zachgo S."/>
            <person name="Langdale J."/>
            <person name="Maumus F."/>
            <person name="Straeten D.V.D."/>
            <person name="Gould S.B."/>
            <person name="Rensing S.A."/>
        </authorList>
    </citation>
    <scope>NUCLEOTIDE SEQUENCE [LARGE SCALE GENOMIC DNA]</scope>
    <source>
        <strain evidence="9 10">S276</strain>
    </source>
</reference>
<dbReference type="OrthoDB" id="439710at2759"/>
<feature type="region of interest" description="Disordered" evidence="7">
    <location>
        <begin position="118"/>
        <end position="151"/>
    </location>
</feature>
<dbReference type="AlphaFoldDB" id="A0A388KKW8"/>
<dbReference type="GO" id="GO:0006422">
    <property type="term" value="P:aspartyl-tRNA aminoacylation"/>
    <property type="evidence" value="ECO:0007669"/>
    <property type="project" value="TreeGrafter"/>
</dbReference>
<dbReference type="InterPro" id="IPR012340">
    <property type="entry name" value="NA-bd_OB-fold"/>
</dbReference>
<organism evidence="9 10">
    <name type="scientific">Chara braunii</name>
    <name type="common">Braun's stonewort</name>
    <dbReference type="NCBI Taxonomy" id="69332"/>
    <lineage>
        <taxon>Eukaryota</taxon>
        <taxon>Viridiplantae</taxon>
        <taxon>Streptophyta</taxon>
        <taxon>Charophyceae</taxon>
        <taxon>Charales</taxon>
        <taxon>Characeae</taxon>
        <taxon>Chara</taxon>
    </lineage>
</organism>
<evidence type="ECO:0000313" key="10">
    <source>
        <dbReference type="Proteomes" id="UP000265515"/>
    </source>
</evidence>
<evidence type="ECO:0000256" key="6">
    <source>
        <dbReference type="ARBA" id="ARBA00023146"/>
    </source>
</evidence>
<keyword evidence="4" id="KW-0067">ATP-binding</keyword>
<gene>
    <name evidence="9" type="ORF">CBR_g7978</name>
</gene>
<dbReference type="EMBL" id="BFEA01000134">
    <property type="protein sequence ID" value="GBG70677.1"/>
    <property type="molecule type" value="Genomic_DNA"/>
</dbReference>
<sequence length="766" mass="84572">MASRVIPRASRTVVKGACCVCRGVPSQWSLPSLSTDRALTVSRPRWPVANSALYSRSAKLCVWTSTNHARQQGKGAVFSLRSGLGGGMQSIPRVLPLSSRPRGSAAVGCSSIATKAAARPGLETAEEEQASVSEAETEDGTEAIPARGSEGGDLSLQWISRTDLCGRLSESDVGKKVRICGWVASQRTHGGVAFVNVRDHTGILQVTSDPVNNPLLHSVAERIRAEYVVAVDGTLRLRPIDMRNPRMETGSLEVLAEDIQVINPVRKPLPFSISKGAEEAGELPKEELRLQYRHLDLRRPQMQNNLRLRHKVIRTLRRYLEDSLGFIEIETPLLTRSTPEGARDYLVPSRVQPGGWYALPQSPQLFKQMLMVAGFDKYYQIARCFRDEDLRADRQPEFTQLDLELAFTPLEDMLSMTEGVMRHLFREIKQVDLPVPFPRLTYSEAMARYGSDKPDLRFDMELKDVSDLVADSGFRVFSSAVASGGAVKAMTVKGGSAKISNVRLKKGDVFQEATKGGANGLAFLRVLEGGEVDAVDAIKSNLTAERRQELLQRCEADPGDLILLTAGERAVVNKSLDRLRNHLANELGLIDKSKHAILWVTEFPLFEWDEDEQRLKAAHHPFTAPVAEDMGNLRNARALAYDMVYNGVEIGGGSLRIYKREVQEKIFEAIGLSRQQAEEKFGYLMDAFDLGAPPHGGIAFGLDRLVMLLAAQPSIRDVIAFPKTTQAQCALTKAPSSVSPAQLKELNVESLVKDEEHNKDEQKNNT</sequence>
<keyword evidence="10" id="KW-1185">Reference proteome</keyword>
<dbReference type="InterPro" id="IPR047090">
    <property type="entry name" value="AspRS_core"/>
</dbReference>
<keyword evidence="2" id="KW-0436">Ligase</keyword>
<evidence type="ECO:0000259" key="8">
    <source>
        <dbReference type="PROSITE" id="PS50862"/>
    </source>
</evidence>
<proteinExistence type="inferred from homology"/>
<evidence type="ECO:0000256" key="3">
    <source>
        <dbReference type="ARBA" id="ARBA00022741"/>
    </source>
</evidence>
<dbReference type="SUPFAM" id="SSF55261">
    <property type="entry name" value="GAD domain-like"/>
    <property type="match status" value="1"/>
</dbReference>
<dbReference type="Proteomes" id="UP000265515">
    <property type="component" value="Unassembled WGS sequence"/>
</dbReference>
<keyword evidence="6" id="KW-0030">Aminoacyl-tRNA synthetase</keyword>
<dbReference type="GO" id="GO:0003676">
    <property type="term" value="F:nucleic acid binding"/>
    <property type="evidence" value="ECO:0007669"/>
    <property type="project" value="InterPro"/>
</dbReference>
<dbReference type="PRINTS" id="PR01042">
    <property type="entry name" value="TRNASYNTHASP"/>
</dbReference>
<accession>A0A388KKW8</accession>
<dbReference type="CDD" id="cd00777">
    <property type="entry name" value="AspRS_core"/>
    <property type="match status" value="1"/>
</dbReference>
<dbReference type="InterPro" id="IPR047089">
    <property type="entry name" value="Asp-tRNA-ligase_1_N"/>
</dbReference>
<evidence type="ECO:0000256" key="2">
    <source>
        <dbReference type="ARBA" id="ARBA00022598"/>
    </source>
</evidence>
<evidence type="ECO:0000256" key="5">
    <source>
        <dbReference type="ARBA" id="ARBA00022917"/>
    </source>
</evidence>
<dbReference type="NCBIfam" id="TIGR00459">
    <property type="entry name" value="aspS_bact"/>
    <property type="match status" value="1"/>
</dbReference>
<dbReference type="GO" id="GO:0005739">
    <property type="term" value="C:mitochondrion"/>
    <property type="evidence" value="ECO:0007669"/>
    <property type="project" value="EnsemblPlants"/>
</dbReference>
<dbReference type="Pfam" id="PF02938">
    <property type="entry name" value="GAD"/>
    <property type="match status" value="1"/>
</dbReference>
<dbReference type="Pfam" id="PF00152">
    <property type="entry name" value="tRNA-synt_2"/>
    <property type="match status" value="1"/>
</dbReference>
<dbReference type="GO" id="GO:0004815">
    <property type="term" value="F:aspartate-tRNA ligase activity"/>
    <property type="evidence" value="ECO:0007669"/>
    <property type="project" value="TreeGrafter"/>
</dbReference>
<dbReference type="Gene3D" id="3.30.930.10">
    <property type="entry name" value="Bira Bifunctional Protein, Domain 2"/>
    <property type="match status" value="1"/>
</dbReference>
<dbReference type="Gramene" id="GBG70677">
    <property type="protein sequence ID" value="GBG70677"/>
    <property type="gene ID" value="CBR_g7978"/>
</dbReference>